<evidence type="ECO:0000313" key="2">
    <source>
        <dbReference type="Proteomes" id="UP000337909"/>
    </source>
</evidence>
<dbReference type="EMBL" id="CABVHQ010000031">
    <property type="protein sequence ID" value="VVO08875.1"/>
    <property type="molecule type" value="Genomic_DNA"/>
</dbReference>
<gene>
    <name evidence="1" type="ORF">PS691_03237</name>
</gene>
<organism evidence="1 2">
    <name type="scientific">Pseudomonas fluorescens</name>
    <dbReference type="NCBI Taxonomy" id="294"/>
    <lineage>
        <taxon>Bacteria</taxon>
        <taxon>Pseudomonadati</taxon>
        <taxon>Pseudomonadota</taxon>
        <taxon>Gammaproteobacteria</taxon>
        <taxon>Pseudomonadales</taxon>
        <taxon>Pseudomonadaceae</taxon>
        <taxon>Pseudomonas</taxon>
    </lineage>
</organism>
<evidence type="ECO:0000313" key="1">
    <source>
        <dbReference type="EMBL" id="VVO08875.1"/>
    </source>
</evidence>
<name>A0A5E7DAM8_PSEFL</name>
<proteinExistence type="predicted"/>
<dbReference type="Proteomes" id="UP000337909">
    <property type="component" value="Unassembled WGS sequence"/>
</dbReference>
<dbReference type="AlphaFoldDB" id="A0A5E7DAM8"/>
<reference evidence="1 2" key="1">
    <citation type="submission" date="2019-09" db="EMBL/GenBank/DDBJ databases">
        <authorList>
            <person name="Chandra G."/>
            <person name="Truman W A."/>
        </authorList>
    </citation>
    <scope>NUCLEOTIDE SEQUENCE [LARGE SCALE GENOMIC DNA]</scope>
    <source>
        <strain evidence="1">PS691</strain>
    </source>
</reference>
<accession>A0A5E7DAM8</accession>
<protein>
    <submittedName>
        <fullName evidence="1">Uncharacterized protein</fullName>
    </submittedName>
</protein>
<sequence length="92" mass="10353">MEEKANRQSGVIEAYDPDWEDKWGERVGKGTVMWTSESRLLDVNRKSFTGWGSVIPTKGASVSFLVVRWNGGRYTAEEVRQEVKGQSTQAIS</sequence>